<dbReference type="Pfam" id="PF09759">
    <property type="entry name" value="Atx10homo_assoc"/>
    <property type="match status" value="1"/>
</dbReference>
<evidence type="ECO:0000256" key="6">
    <source>
        <dbReference type="ARBA" id="ARBA00044805"/>
    </source>
</evidence>
<comment type="function">
    <text evidence="4">May play a role in the regulation of cytokinesis.</text>
</comment>
<organism evidence="9 10">
    <name type="scientific">Hypholoma sublateritium (strain FD-334 SS-4)</name>
    <dbReference type="NCBI Taxonomy" id="945553"/>
    <lineage>
        <taxon>Eukaryota</taxon>
        <taxon>Fungi</taxon>
        <taxon>Dikarya</taxon>
        <taxon>Basidiomycota</taxon>
        <taxon>Agaricomycotina</taxon>
        <taxon>Agaricomycetes</taxon>
        <taxon>Agaricomycetidae</taxon>
        <taxon>Agaricales</taxon>
        <taxon>Agaricineae</taxon>
        <taxon>Strophariaceae</taxon>
        <taxon>Hypholoma</taxon>
    </lineage>
</organism>
<dbReference type="GO" id="GO:0051301">
    <property type="term" value="P:cell division"/>
    <property type="evidence" value="ECO:0007669"/>
    <property type="project" value="UniProtKB-KW"/>
</dbReference>
<dbReference type="Proteomes" id="UP000054270">
    <property type="component" value="Unassembled WGS sequence"/>
</dbReference>
<dbReference type="Gene3D" id="1.25.10.10">
    <property type="entry name" value="Leucine-rich Repeat Variant"/>
    <property type="match status" value="1"/>
</dbReference>
<evidence type="ECO:0000256" key="3">
    <source>
        <dbReference type="ARBA" id="ARBA00023306"/>
    </source>
</evidence>
<sequence length="583" mass="64089">MDHIHGSIVATQFRQACIGFNINNARNLRSLVAVLDLTSQSLARSDKVRQDAGADLKLWLDLRKLWRDLTRAQFSFWDNDDSDDDVAGGSGSGGVPHGLRELCATLAKFTRNLVAGVPANQLRAYENEPDMRRLLHFYTSWSAMEDSESVATARVLTQALSNTVTANETLVARLWESYMNLPEDQVVLIRLLGSPDARTLLTTLIFILNCIHGSRKRTQLLVKSKVGVRICIGLLDNMVGLHEADEGSEGAKAFDIGYAIFTQFIEEGLIQDLYRKFNIPDEIVTPHQTTLLKLVDSYLQANQLSAPDAEIPVLLHTHETLGAFLAKRFFVLSAYAQRAMERALGMTPRARPPRTSSDSASSSAELSPGLSSPAEHTPPGTAFPQELDVMLPKACEALVLVAQCITTISLEAEEQQARLDGGASTYAAFTNMKGYYAHKRYDGEGLVESLIEVLHLLDIFLPRIQFGKPVNADGTPVSSLAPAVADGSGFSYLKRDLVRLLGVLAHGVQDVQDRVRDAGGLPVVMNLCVIDERNPYLREHAIFALHNLLKGNAENQRFVDSVKPSQEWAEDGTLKTKVGATRK</sequence>
<gene>
    <name evidence="9" type="ORF">HYPSUDRAFT_804412</name>
</gene>
<evidence type="ECO:0000313" key="10">
    <source>
        <dbReference type="Proteomes" id="UP000054270"/>
    </source>
</evidence>
<evidence type="ECO:0000256" key="7">
    <source>
        <dbReference type="SAM" id="MobiDB-lite"/>
    </source>
</evidence>
<dbReference type="OMA" id="FHTLNDP"/>
<feature type="compositionally biased region" description="Low complexity" evidence="7">
    <location>
        <begin position="353"/>
        <end position="374"/>
    </location>
</feature>
<feature type="region of interest" description="Disordered" evidence="7">
    <location>
        <begin position="345"/>
        <end position="383"/>
    </location>
</feature>
<evidence type="ECO:0000256" key="4">
    <source>
        <dbReference type="ARBA" id="ARBA00044746"/>
    </source>
</evidence>
<name>A0A0D2PI65_HYPSF</name>
<dbReference type="AlphaFoldDB" id="A0A0D2PI65"/>
<protein>
    <recommendedName>
        <fullName evidence="5">Ataxin-10 homolog</fullName>
    </recommendedName>
    <alternativeName>
        <fullName evidence="6">Copper transport protein 86</fullName>
    </alternativeName>
</protein>
<comment type="similarity">
    <text evidence="1">Belongs to the ataxin-10 family.</text>
</comment>
<evidence type="ECO:0000259" key="8">
    <source>
        <dbReference type="Pfam" id="PF09759"/>
    </source>
</evidence>
<dbReference type="PANTHER" id="PTHR13255:SF0">
    <property type="entry name" value="ATAXIN-10"/>
    <property type="match status" value="1"/>
</dbReference>
<evidence type="ECO:0000256" key="2">
    <source>
        <dbReference type="ARBA" id="ARBA00022618"/>
    </source>
</evidence>
<dbReference type="PANTHER" id="PTHR13255">
    <property type="entry name" value="ATAXIN-10"/>
    <property type="match status" value="1"/>
</dbReference>
<dbReference type="SUPFAM" id="SSF48371">
    <property type="entry name" value="ARM repeat"/>
    <property type="match status" value="1"/>
</dbReference>
<dbReference type="GO" id="GO:0005829">
    <property type="term" value="C:cytosol"/>
    <property type="evidence" value="ECO:0007669"/>
    <property type="project" value="TreeGrafter"/>
</dbReference>
<reference evidence="10" key="1">
    <citation type="submission" date="2014-04" db="EMBL/GenBank/DDBJ databases">
        <title>Evolutionary Origins and Diversification of the Mycorrhizal Mutualists.</title>
        <authorList>
            <consortium name="DOE Joint Genome Institute"/>
            <consortium name="Mycorrhizal Genomics Consortium"/>
            <person name="Kohler A."/>
            <person name="Kuo A."/>
            <person name="Nagy L.G."/>
            <person name="Floudas D."/>
            <person name="Copeland A."/>
            <person name="Barry K.W."/>
            <person name="Cichocki N."/>
            <person name="Veneault-Fourrey C."/>
            <person name="LaButti K."/>
            <person name="Lindquist E.A."/>
            <person name="Lipzen A."/>
            <person name="Lundell T."/>
            <person name="Morin E."/>
            <person name="Murat C."/>
            <person name="Riley R."/>
            <person name="Ohm R."/>
            <person name="Sun H."/>
            <person name="Tunlid A."/>
            <person name="Henrissat B."/>
            <person name="Grigoriev I.V."/>
            <person name="Hibbett D.S."/>
            <person name="Martin F."/>
        </authorList>
    </citation>
    <scope>NUCLEOTIDE SEQUENCE [LARGE SCALE GENOMIC DNA]</scope>
    <source>
        <strain evidence="10">FD-334 SS-4</strain>
    </source>
</reference>
<keyword evidence="10" id="KW-1185">Reference proteome</keyword>
<keyword evidence="2" id="KW-0132">Cell division</keyword>
<dbReference type="OrthoDB" id="379794at2759"/>
<dbReference type="InterPro" id="IPR011989">
    <property type="entry name" value="ARM-like"/>
</dbReference>
<keyword evidence="3" id="KW-0131">Cell cycle</keyword>
<dbReference type="InterPro" id="IPR016024">
    <property type="entry name" value="ARM-type_fold"/>
</dbReference>
<evidence type="ECO:0000256" key="5">
    <source>
        <dbReference type="ARBA" id="ARBA00044801"/>
    </source>
</evidence>
<dbReference type="InterPro" id="IPR051374">
    <property type="entry name" value="Ataxin-10/CTR86_families"/>
</dbReference>
<accession>A0A0D2PI65</accession>
<dbReference type="EMBL" id="KN817522">
    <property type="protein sequence ID" value="KJA28156.1"/>
    <property type="molecule type" value="Genomic_DNA"/>
</dbReference>
<evidence type="ECO:0000313" key="9">
    <source>
        <dbReference type="EMBL" id="KJA28156.1"/>
    </source>
</evidence>
<feature type="domain" description="Ataxin-10" evidence="8">
    <location>
        <begin position="493"/>
        <end position="575"/>
    </location>
</feature>
<proteinExistence type="inferred from homology"/>
<dbReference type="InterPro" id="IPR019156">
    <property type="entry name" value="Ataxin-10_domain"/>
</dbReference>
<evidence type="ECO:0000256" key="1">
    <source>
        <dbReference type="ARBA" id="ARBA00008384"/>
    </source>
</evidence>